<dbReference type="Proteomes" id="UP000001916">
    <property type="component" value="Plasmid pMESIL01"/>
</dbReference>
<name>D7BIU8_ALLS1</name>
<dbReference type="eggNOG" id="COG0411">
    <property type="taxonomic scope" value="Bacteria"/>
</dbReference>
<dbReference type="GO" id="GO:0005886">
    <property type="term" value="C:plasma membrane"/>
    <property type="evidence" value="ECO:0007669"/>
    <property type="project" value="TreeGrafter"/>
</dbReference>
<dbReference type="InterPro" id="IPR027417">
    <property type="entry name" value="P-loop_NTPase"/>
</dbReference>
<dbReference type="Pfam" id="PF00005">
    <property type="entry name" value="ABC_tran"/>
    <property type="match status" value="1"/>
</dbReference>
<dbReference type="OrthoDB" id="34082at2"/>
<dbReference type="InterPro" id="IPR003439">
    <property type="entry name" value="ABC_transporter-like_ATP-bd"/>
</dbReference>
<evidence type="ECO:0000259" key="4">
    <source>
        <dbReference type="PROSITE" id="PS50893"/>
    </source>
</evidence>
<dbReference type="GO" id="GO:0016887">
    <property type="term" value="F:ATP hydrolysis activity"/>
    <property type="evidence" value="ECO:0007669"/>
    <property type="project" value="InterPro"/>
</dbReference>
<sequence>MLETHDLSKTFNGLMALQQHHLQLQRGEIVGVIGPNGSGKSTLFNLISGFLRPSQGGVRFEGREISRLAPAAIARLGIARTFQGTRLFKNLSVLENVRAGAQLRYPVNLAEVVSGLGRAKIHPPASEKMAWELLEMVGLEAVADWPAGSLPYGNQRRLEIARALATAPKLLMLDEPAAGLDSSETLTLLHLIRQVRDRYGLAVLLIEHDMDLVMNLCERIQVLAYGQVIAEGTPAEVQSDPRVQEAYLGGTA</sequence>
<dbReference type="RefSeq" id="WP_013159625.1">
    <property type="nucleotide sequence ID" value="NC_014213.1"/>
</dbReference>
<evidence type="ECO:0000313" key="5">
    <source>
        <dbReference type="EMBL" id="ADH65104.1"/>
    </source>
</evidence>
<keyword evidence="1" id="KW-0813">Transport</keyword>
<dbReference type="InterPro" id="IPR051120">
    <property type="entry name" value="ABC_AA/LPS_Transport"/>
</dbReference>
<dbReference type="Pfam" id="PF12399">
    <property type="entry name" value="BCA_ABC_TP_C"/>
    <property type="match status" value="1"/>
</dbReference>
<keyword evidence="6" id="KW-1185">Reference proteome</keyword>
<dbReference type="GO" id="GO:0005524">
    <property type="term" value="F:ATP binding"/>
    <property type="evidence" value="ECO:0007669"/>
    <property type="project" value="UniProtKB-KW"/>
</dbReference>
<gene>
    <name evidence="5" type="ORF">Mesil_3290</name>
</gene>
<dbReference type="EMBL" id="CP002043">
    <property type="protein sequence ID" value="ADH65104.1"/>
    <property type="molecule type" value="Genomic_DNA"/>
</dbReference>
<keyword evidence="5" id="KW-0614">Plasmid</keyword>
<accession>D7BIU8</accession>
<evidence type="ECO:0000256" key="1">
    <source>
        <dbReference type="ARBA" id="ARBA00022448"/>
    </source>
</evidence>
<evidence type="ECO:0000313" key="6">
    <source>
        <dbReference type="Proteomes" id="UP000001916"/>
    </source>
</evidence>
<dbReference type="PANTHER" id="PTHR45772:SF9">
    <property type="entry name" value="CONSERVED COMPONENT OF ABC TRANSPORTER FOR NATURAL AMINO ACIDS"/>
    <property type="match status" value="1"/>
</dbReference>
<evidence type="ECO:0000256" key="2">
    <source>
        <dbReference type="ARBA" id="ARBA00022741"/>
    </source>
</evidence>
<dbReference type="PROSITE" id="PS50893">
    <property type="entry name" value="ABC_TRANSPORTER_2"/>
    <property type="match status" value="1"/>
</dbReference>
<dbReference type="AlphaFoldDB" id="D7BIU8"/>
<dbReference type="InterPro" id="IPR032823">
    <property type="entry name" value="BCA_ABC_TP_C"/>
</dbReference>
<dbReference type="PANTHER" id="PTHR45772">
    <property type="entry name" value="CONSERVED COMPONENT OF ABC TRANSPORTER FOR NATURAL AMINO ACIDS-RELATED"/>
    <property type="match status" value="1"/>
</dbReference>
<dbReference type="FunFam" id="3.40.50.300:FF:000421">
    <property type="entry name" value="Branched-chain amino acid ABC transporter ATP-binding protein"/>
    <property type="match status" value="1"/>
</dbReference>
<dbReference type="SUPFAM" id="SSF52540">
    <property type="entry name" value="P-loop containing nucleoside triphosphate hydrolases"/>
    <property type="match status" value="1"/>
</dbReference>
<organism evidence="5 6">
    <name type="scientific">Allomeiothermus silvanus (strain ATCC 700542 / DSM 9946 / NBRC 106475 / NCIMB 13440 / VI-R2)</name>
    <name type="common">Thermus silvanus</name>
    <dbReference type="NCBI Taxonomy" id="526227"/>
    <lineage>
        <taxon>Bacteria</taxon>
        <taxon>Thermotogati</taxon>
        <taxon>Deinococcota</taxon>
        <taxon>Deinococci</taxon>
        <taxon>Thermales</taxon>
        <taxon>Thermaceae</taxon>
        <taxon>Allomeiothermus</taxon>
    </lineage>
</organism>
<geneLocation type="plasmid" evidence="5 6">
    <name>pMESIL01</name>
</geneLocation>
<dbReference type="KEGG" id="msv:Mesil_3290"/>
<evidence type="ECO:0000256" key="3">
    <source>
        <dbReference type="ARBA" id="ARBA00022840"/>
    </source>
</evidence>
<keyword evidence="3" id="KW-0067">ATP-binding</keyword>
<dbReference type="HOGENOM" id="CLU_000604_1_2_0"/>
<reference evidence="5 6" key="1">
    <citation type="journal article" date="2010" name="Stand. Genomic Sci.">
        <title>Complete genome sequence of Meiothermus silvanus type strain (VI-R2).</title>
        <authorList>
            <person name="Sikorski J."/>
            <person name="Tindall B.J."/>
            <person name="Lowry S."/>
            <person name="Lucas S."/>
            <person name="Nolan M."/>
            <person name="Copeland A."/>
            <person name="Glavina Del Rio T."/>
            <person name="Tice H."/>
            <person name="Cheng J.F."/>
            <person name="Han C."/>
            <person name="Pitluck S."/>
            <person name="Liolios K."/>
            <person name="Ivanova N."/>
            <person name="Mavromatis K."/>
            <person name="Mikhailova N."/>
            <person name="Pati A."/>
            <person name="Goodwin L."/>
            <person name="Chen A."/>
            <person name="Palaniappan K."/>
            <person name="Land M."/>
            <person name="Hauser L."/>
            <person name="Chang Y.J."/>
            <person name="Jeffries C.D."/>
            <person name="Rohde M."/>
            <person name="Goker M."/>
            <person name="Woyke T."/>
            <person name="Bristow J."/>
            <person name="Eisen J.A."/>
            <person name="Markowitz V."/>
            <person name="Hugenholtz P."/>
            <person name="Kyrpides N.C."/>
            <person name="Klenk H.P."/>
            <person name="Lapidus A."/>
        </authorList>
    </citation>
    <scope>NUCLEOTIDE SEQUENCE [LARGE SCALE GENOMIC DNA]</scope>
    <source>
        <strain evidence="6">ATCC 700542 / DSM 9946 / VI-R2</strain>
        <plasmid evidence="6">Plasmid pMESIL01</plasmid>
    </source>
</reference>
<proteinExistence type="predicted"/>
<keyword evidence="2" id="KW-0547">Nucleotide-binding</keyword>
<dbReference type="Gene3D" id="3.40.50.300">
    <property type="entry name" value="P-loop containing nucleotide triphosphate hydrolases"/>
    <property type="match status" value="1"/>
</dbReference>
<dbReference type="InterPro" id="IPR003593">
    <property type="entry name" value="AAA+_ATPase"/>
</dbReference>
<dbReference type="CDD" id="cd03219">
    <property type="entry name" value="ABC_Mj1267_LivG_branched"/>
    <property type="match status" value="1"/>
</dbReference>
<dbReference type="SMART" id="SM00382">
    <property type="entry name" value="AAA"/>
    <property type="match status" value="1"/>
</dbReference>
<feature type="domain" description="ABC transporter" evidence="4">
    <location>
        <begin position="2"/>
        <end position="250"/>
    </location>
</feature>
<protein>
    <recommendedName>
        <fullName evidence="4">ABC transporter domain-containing protein</fullName>
    </recommendedName>
</protein>